<feature type="transmembrane region" description="Helical" evidence="2">
    <location>
        <begin position="74"/>
        <end position="96"/>
    </location>
</feature>
<keyword evidence="2" id="KW-0472">Membrane</keyword>
<feature type="transmembrane region" description="Helical" evidence="2">
    <location>
        <begin position="20"/>
        <end position="40"/>
    </location>
</feature>
<comment type="catalytic activity">
    <reaction evidence="2">
        <text>a ubiquinone + NADH + 5 H(+)(in) = a ubiquinol + NAD(+) + 4 H(+)(out)</text>
        <dbReference type="Rhea" id="RHEA:29091"/>
        <dbReference type="Rhea" id="RHEA-COMP:9565"/>
        <dbReference type="Rhea" id="RHEA-COMP:9566"/>
        <dbReference type="ChEBI" id="CHEBI:15378"/>
        <dbReference type="ChEBI" id="CHEBI:16389"/>
        <dbReference type="ChEBI" id="CHEBI:17976"/>
        <dbReference type="ChEBI" id="CHEBI:57540"/>
        <dbReference type="ChEBI" id="CHEBI:57945"/>
        <dbReference type="EC" id="7.1.1.2"/>
    </reaction>
</comment>
<dbReference type="Proteomes" id="UP000054498">
    <property type="component" value="Mitochondrion MT"/>
</dbReference>
<dbReference type="PANTHER" id="PTHR33269:SF17">
    <property type="entry name" value="NADH-UBIQUINONE OXIDOREDUCTASE CHAIN 6"/>
    <property type="match status" value="1"/>
</dbReference>
<sequence length="238" mass="25876">MTSLVLRPLCFNSLHKKGLLMTSMFFLLSTGAWMSAALVLRSKNPVHSVFYLVLTFLHASGLLVLLGLEFFALLLLLVYIGALAIMFLFVVMLLDIPATELMAHQRGAYPVAGLLFVTLVISLVGLLWQPVETSPLVTPLWPVVQGGPLGLEFPETSWQTAAMSHSALAQLGVALYGVHVDLLLLASLLLLVAMIGAVALTLTRRVHAPLHDVFAQQSVDYQKVVSLVQQSTQAKTFT</sequence>
<keyword evidence="2" id="KW-0830">Ubiquinone</keyword>
<dbReference type="GeneID" id="25734551"/>
<gene>
    <name evidence="3" type="ORF">MNEG_16817</name>
</gene>
<keyword evidence="2" id="KW-0812">Transmembrane</keyword>
<dbReference type="PANTHER" id="PTHR33269">
    <property type="entry name" value="NADH-UBIQUINONE OXIDOREDUCTASE CHAIN 6"/>
    <property type="match status" value="1"/>
</dbReference>
<dbReference type="EC" id="7.1.1.2" evidence="2"/>
<comment type="similarity">
    <text evidence="1 2">Belongs to the complex I subunit 6 family.</text>
</comment>
<dbReference type="OrthoDB" id="1914986at2759"/>
<accession>A0A0D2MZU9</accession>
<dbReference type="InterPro" id="IPR001457">
    <property type="entry name" value="NADH_UbQ/plastoQ_OxRdtase_su6"/>
</dbReference>
<protein>
    <recommendedName>
        <fullName evidence="2">NADH-ubiquinone oxidoreductase chain 6</fullName>
        <ecNumber evidence="2">7.1.1.2</ecNumber>
    </recommendedName>
</protein>
<feature type="transmembrane region" description="Helical" evidence="2">
    <location>
        <begin position="49"/>
        <end position="68"/>
    </location>
</feature>
<keyword evidence="2" id="KW-0520">NAD</keyword>
<proteinExistence type="inferred from homology"/>
<keyword evidence="2" id="KW-0813">Transport</keyword>
<keyword evidence="2" id="KW-1278">Translocase</keyword>
<feature type="transmembrane region" description="Helical" evidence="2">
    <location>
        <begin position="108"/>
        <end position="128"/>
    </location>
</feature>
<dbReference type="EMBL" id="CM002677">
    <property type="protein sequence ID" value="KIZ07960.1"/>
    <property type="molecule type" value="Genomic_DNA"/>
</dbReference>
<evidence type="ECO:0000313" key="3">
    <source>
        <dbReference type="EMBL" id="KIZ07960.1"/>
    </source>
</evidence>
<dbReference type="RefSeq" id="XP_013906979.1">
    <property type="nucleotide sequence ID" value="NW_014013625.1"/>
</dbReference>
<keyword evidence="4" id="KW-1185">Reference proteome</keyword>
<dbReference type="InterPro" id="IPR042106">
    <property type="entry name" value="Nuo/plastoQ_OxRdtase_6_NuoJ"/>
</dbReference>
<comment type="subcellular location">
    <subcellularLocation>
        <location evidence="2">Mitochondrion membrane</location>
        <topology evidence="2">Multi-pass membrane protein</topology>
    </subcellularLocation>
</comment>
<dbReference type="Pfam" id="PF00499">
    <property type="entry name" value="Oxidored_q3"/>
    <property type="match status" value="1"/>
</dbReference>
<evidence type="ECO:0000256" key="2">
    <source>
        <dbReference type="RuleBase" id="RU004430"/>
    </source>
</evidence>
<dbReference type="GO" id="GO:0008137">
    <property type="term" value="F:NADH dehydrogenase (ubiquinone) activity"/>
    <property type="evidence" value="ECO:0007669"/>
    <property type="project" value="UniProtKB-UniRule"/>
</dbReference>
<reference evidence="3 4" key="1">
    <citation type="journal article" date="2013" name="BMC Genomics">
        <title>Reconstruction of the lipid metabolism for the microalga Monoraphidium neglectum from its genome sequence reveals characteristics suitable for biofuel production.</title>
        <authorList>
            <person name="Bogen C."/>
            <person name="Al-Dilaimi A."/>
            <person name="Albersmeier A."/>
            <person name="Wichmann J."/>
            <person name="Grundmann M."/>
            <person name="Rupp O."/>
            <person name="Lauersen K.J."/>
            <person name="Blifernez-Klassen O."/>
            <person name="Kalinowski J."/>
            <person name="Goesmann A."/>
            <person name="Mussgnug J.H."/>
            <person name="Kruse O."/>
        </authorList>
    </citation>
    <scope>NUCLEOTIDE SEQUENCE [LARGE SCALE GENOMIC DNA]</scope>
    <source>
        <strain evidence="3 4">SAG 48.87</strain>
    </source>
</reference>
<keyword evidence="2" id="KW-0249">Electron transport</keyword>
<evidence type="ECO:0000313" key="4">
    <source>
        <dbReference type="Proteomes" id="UP000054498"/>
    </source>
</evidence>
<dbReference type="Gene3D" id="1.20.120.1200">
    <property type="entry name" value="NADH-ubiquinone/plastoquinone oxidoreductase chain 6, subunit NuoJ"/>
    <property type="match status" value="1"/>
</dbReference>
<geneLocation type="mitochondrion" evidence="3"/>
<dbReference type="STRING" id="145388.A0A0D2MZU9"/>
<keyword evidence="2" id="KW-1133">Transmembrane helix</keyword>
<keyword evidence="2 3" id="KW-0496">Mitochondrion</keyword>
<feature type="transmembrane region" description="Helical" evidence="2">
    <location>
        <begin position="182"/>
        <end position="202"/>
    </location>
</feature>
<dbReference type="GO" id="GO:0031966">
    <property type="term" value="C:mitochondrial membrane"/>
    <property type="evidence" value="ECO:0007669"/>
    <property type="project" value="UniProtKB-SubCell"/>
</dbReference>
<evidence type="ECO:0000256" key="1">
    <source>
        <dbReference type="ARBA" id="ARBA00005698"/>
    </source>
</evidence>
<keyword evidence="2" id="KW-0679">Respiratory chain</keyword>
<organism evidence="3 4">
    <name type="scientific">Monoraphidium neglectum</name>
    <dbReference type="NCBI Taxonomy" id="145388"/>
    <lineage>
        <taxon>Eukaryota</taxon>
        <taxon>Viridiplantae</taxon>
        <taxon>Chlorophyta</taxon>
        <taxon>core chlorophytes</taxon>
        <taxon>Chlorophyceae</taxon>
        <taxon>CS clade</taxon>
        <taxon>Sphaeropleales</taxon>
        <taxon>Selenastraceae</taxon>
        <taxon>Monoraphidium</taxon>
    </lineage>
</organism>
<comment type="function">
    <text evidence="2">Core subunit of the mitochondrial membrane respiratory chain NADH dehydrogenase (Complex I) which catalyzes electron transfer from NADH through the respiratory chain, using ubiquinone as an electron acceptor. Essential for the catalytic activity and assembly of complex I.</text>
</comment>
<name>A0A0D2MZU9_9CHLO</name>
<dbReference type="AlphaFoldDB" id="A0A0D2MZU9"/>